<protein>
    <submittedName>
        <fullName evidence="3">Uncharacterized protein</fullName>
    </submittedName>
</protein>
<evidence type="ECO:0000313" key="3">
    <source>
        <dbReference type="EMBL" id="KJA24525.1"/>
    </source>
</evidence>
<accession>A0A0D2PYT5</accession>
<proteinExistence type="predicted"/>
<organism evidence="3 4">
    <name type="scientific">Hypholoma sublateritium (strain FD-334 SS-4)</name>
    <dbReference type="NCBI Taxonomy" id="945553"/>
    <lineage>
        <taxon>Eukaryota</taxon>
        <taxon>Fungi</taxon>
        <taxon>Dikarya</taxon>
        <taxon>Basidiomycota</taxon>
        <taxon>Agaricomycotina</taxon>
        <taxon>Agaricomycetes</taxon>
        <taxon>Agaricomycetidae</taxon>
        <taxon>Agaricales</taxon>
        <taxon>Agaricineae</taxon>
        <taxon>Strophariaceae</taxon>
        <taxon>Hypholoma</taxon>
    </lineage>
</organism>
<feature type="transmembrane region" description="Helical" evidence="2">
    <location>
        <begin position="131"/>
        <end position="152"/>
    </location>
</feature>
<reference evidence="4" key="1">
    <citation type="submission" date="2014-04" db="EMBL/GenBank/DDBJ databases">
        <title>Evolutionary Origins and Diversification of the Mycorrhizal Mutualists.</title>
        <authorList>
            <consortium name="DOE Joint Genome Institute"/>
            <consortium name="Mycorrhizal Genomics Consortium"/>
            <person name="Kohler A."/>
            <person name="Kuo A."/>
            <person name="Nagy L.G."/>
            <person name="Floudas D."/>
            <person name="Copeland A."/>
            <person name="Barry K.W."/>
            <person name="Cichocki N."/>
            <person name="Veneault-Fourrey C."/>
            <person name="LaButti K."/>
            <person name="Lindquist E.A."/>
            <person name="Lipzen A."/>
            <person name="Lundell T."/>
            <person name="Morin E."/>
            <person name="Murat C."/>
            <person name="Riley R."/>
            <person name="Ohm R."/>
            <person name="Sun H."/>
            <person name="Tunlid A."/>
            <person name="Henrissat B."/>
            <person name="Grigoriev I.V."/>
            <person name="Hibbett D.S."/>
            <person name="Martin F."/>
        </authorList>
    </citation>
    <scope>NUCLEOTIDE SEQUENCE [LARGE SCALE GENOMIC DNA]</scope>
    <source>
        <strain evidence="4">FD-334 SS-4</strain>
    </source>
</reference>
<keyword evidence="2" id="KW-1133">Transmembrane helix</keyword>
<keyword evidence="4" id="KW-1185">Reference proteome</keyword>
<keyword evidence="2" id="KW-0812">Transmembrane</keyword>
<feature type="region of interest" description="Disordered" evidence="1">
    <location>
        <begin position="32"/>
        <end position="67"/>
    </location>
</feature>
<evidence type="ECO:0000313" key="4">
    <source>
        <dbReference type="Proteomes" id="UP000054270"/>
    </source>
</evidence>
<sequence>MLSGRLPGTSGQLESSHMVNICAMGDVQSLDASQTEVGNENPHSNHGAIQIAPPDPDTMQETDNSDRTFRPRFDALNLPCQAVIQKFNSVEMTDDSSIEKSELSSTRASLMGIMSQTLPSMNSRTRKSPKIFCLNPVNLPYLALILISLKLTVLRSNALKLLQLMATLPQDFTTMIVLPVYLAFSVRAHIRT</sequence>
<dbReference type="AlphaFoldDB" id="A0A0D2PYT5"/>
<name>A0A0D2PYT5_HYPSF</name>
<feature type="compositionally biased region" description="Polar residues" evidence="1">
    <location>
        <begin position="32"/>
        <end position="44"/>
    </location>
</feature>
<evidence type="ECO:0000256" key="2">
    <source>
        <dbReference type="SAM" id="Phobius"/>
    </source>
</evidence>
<keyword evidence="2" id="KW-0472">Membrane</keyword>
<evidence type="ECO:0000256" key="1">
    <source>
        <dbReference type="SAM" id="MobiDB-lite"/>
    </source>
</evidence>
<dbReference type="EMBL" id="KN817536">
    <property type="protein sequence ID" value="KJA24525.1"/>
    <property type="molecule type" value="Genomic_DNA"/>
</dbReference>
<feature type="transmembrane region" description="Helical" evidence="2">
    <location>
        <begin position="172"/>
        <end position="190"/>
    </location>
</feature>
<gene>
    <name evidence="3" type="ORF">HYPSUDRAFT_473721</name>
</gene>
<dbReference type="Proteomes" id="UP000054270">
    <property type="component" value="Unassembled WGS sequence"/>
</dbReference>